<dbReference type="OpenTargets" id="ENSG00000159674"/>
<proteinExistence type="predicted"/>
<keyword evidence="2" id="KW-1185">Reference proteome</keyword>
<reference evidence="1 2" key="2">
    <citation type="journal article" date="2004" name="Nature">
        <title>Finishing the euchromatic sequence of the human genome.</title>
        <authorList>
            <consortium name="International Human Genome Sequencing Consortium"/>
        </authorList>
    </citation>
    <scope>NUCLEOTIDE SEQUENCE [LARGE SCALE GENOMIC DNA]</scope>
</reference>
<reference evidence="1" key="4">
    <citation type="submission" date="2025-08" db="UniProtKB">
        <authorList>
            <consortium name="Ensembl"/>
        </authorList>
    </citation>
    <scope>IDENTIFICATION</scope>
</reference>
<name>A0A1Y8ELY7_HUMAN</name>
<reference evidence="1" key="5">
    <citation type="submission" date="2025-09" db="UniProtKB">
        <authorList>
            <consortium name="Ensembl"/>
        </authorList>
    </citation>
    <scope>IDENTIFICATION</scope>
</reference>
<dbReference type="GeneTree" id="ENSGT00940000159900"/>
<organism evidence="1 2">
    <name type="scientific">Homo sapiens</name>
    <name type="common">Human</name>
    <dbReference type="NCBI Taxonomy" id="9606"/>
    <lineage>
        <taxon>Eukaryota</taxon>
        <taxon>Metazoa</taxon>
        <taxon>Chordata</taxon>
        <taxon>Craniata</taxon>
        <taxon>Vertebrata</taxon>
        <taxon>Euteleostomi</taxon>
        <taxon>Mammalia</taxon>
        <taxon>Eutheria</taxon>
        <taxon>Euarchontoglires</taxon>
        <taxon>Primates</taxon>
        <taxon>Haplorrhini</taxon>
        <taxon>Catarrhini</taxon>
        <taxon>Hominidae</taxon>
        <taxon>Homo</taxon>
    </lineage>
</organism>
<evidence type="ECO:0000313" key="2">
    <source>
        <dbReference type="Proteomes" id="UP000005640"/>
    </source>
</evidence>
<dbReference type="Ensembl" id="ENST00000511672.5">
    <property type="protein sequence ID" value="ENSP00000421858.1"/>
    <property type="gene ID" value="ENSG00000159674.12"/>
</dbReference>
<evidence type="ECO:0000313" key="1">
    <source>
        <dbReference type="Ensembl" id="ENSP00000421858.1"/>
    </source>
</evidence>
<sequence length="7" mass="745">MENPSPA</sequence>
<dbReference type="OrthoDB" id="6090599at2759"/>
<feature type="non-terminal residue" evidence="1">
    <location>
        <position position="7"/>
    </location>
</feature>
<dbReference type="VEuPathDB" id="HostDB:ENSG00000159674"/>
<dbReference type="Antibodypedia" id="22210">
    <property type="antibodies" value="303 antibodies from 35 providers"/>
</dbReference>
<dbReference type="Bgee" id="ENSG00000159674">
    <property type="expression patterns" value="Expressed in granulocyte and 186 other cell types or tissues"/>
</dbReference>
<gene>
    <name evidence="1" type="primary">SPON2</name>
</gene>
<protein>
    <submittedName>
        <fullName evidence="1">Spondin 2</fullName>
    </submittedName>
</protein>
<dbReference type="EMBL" id="AC092535">
    <property type="status" value="NOT_ANNOTATED_CDS"/>
    <property type="molecule type" value="Genomic_DNA"/>
</dbReference>
<dbReference type="Proteomes" id="UP000005640">
    <property type="component" value="Chromosome 4"/>
</dbReference>
<reference evidence="1 2" key="1">
    <citation type="journal article" date="2001" name="Nature">
        <title>Initial sequencing and analysis of the human genome.</title>
        <authorList>
            <consortium name="International Human Genome Sequencing Consortium"/>
            <person name="Lander E.S."/>
            <person name="Linton L.M."/>
            <person name="Birren B."/>
            <person name="Nusbaum C."/>
            <person name="Zody M.C."/>
            <person name="Baldwin J."/>
            <person name="Devon K."/>
            <person name="Dewar K."/>
            <person name="Doyle M."/>
            <person name="FitzHugh W."/>
            <person name="Funke R."/>
            <person name="Gage D."/>
            <person name="Harris K."/>
            <person name="Heaford A."/>
            <person name="Howland J."/>
            <person name="Kann L."/>
            <person name="Lehoczky J."/>
            <person name="LeVine R."/>
            <person name="McEwan P."/>
            <person name="McKernan K."/>
            <person name="Meldrim J."/>
            <person name="Mesirov J.P."/>
            <person name="Miranda C."/>
            <person name="Morris W."/>
            <person name="Naylor J."/>
            <person name="Raymond C."/>
            <person name="Rosetti M."/>
            <person name="Santos R."/>
            <person name="Sheridan A."/>
            <person name="Sougnez C."/>
            <person name="Stange-Thomann N."/>
            <person name="Stojanovic N."/>
            <person name="Subramanian A."/>
            <person name="Wyman D."/>
            <person name="Rogers J."/>
            <person name="Sulston J."/>
            <person name="Ainscough R."/>
            <person name="Beck S."/>
            <person name="Bentley D."/>
            <person name="Burton J."/>
            <person name="Clee C."/>
            <person name="Carter N."/>
            <person name="Coulson A."/>
            <person name="Deadman R."/>
            <person name="Deloukas P."/>
            <person name="Dunham A."/>
            <person name="Dunham I."/>
            <person name="Durbin R."/>
            <person name="French L."/>
            <person name="Grafham D."/>
            <person name="Gregory S."/>
            <person name="Hubbard T."/>
            <person name="Humphray S."/>
            <person name="Hunt A."/>
            <person name="Jones M."/>
            <person name="Lloyd C."/>
            <person name="McMurray A."/>
            <person name="Matthews L."/>
            <person name="Mercer S."/>
            <person name="Milne S."/>
            <person name="Mullikin J.C."/>
            <person name="Mungall A."/>
            <person name="Plumb R."/>
            <person name="Ross M."/>
            <person name="Shownkeen R."/>
            <person name="Sims S."/>
            <person name="Waterston R.H."/>
            <person name="Wilson R.K."/>
            <person name="Hillier L.W."/>
            <person name="McPherson J.D."/>
            <person name="Marra M.A."/>
            <person name="Mardis E.R."/>
            <person name="Fulton L.A."/>
            <person name="Chinwalla A.T."/>
            <person name="Pepin K.H."/>
            <person name="Gish W.R."/>
            <person name="Chissoe S.L."/>
            <person name="Wendl M.C."/>
            <person name="Delehaunty K.D."/>
            <person name="Miner T.L."/>
            <person name="Delehaunty A."/>
            <person name="Kramer J.B."/>
            <person name="Cook L.L."/>
            <person name="Fulton R.S."/>
            <person name="Johnson D.L."/>
            <person name="Minx P.J."/>
            <person name="Clifton S.W."/>
            <person name="Hawkins T."/>
            <person name="Branscomb E."/>
            <person name="Predki P."/>
            <person name="Richardson P."/>
            <person name="Wenning S."/>
            <person name="Slezak T."/>
            <person name="Doggett N."/>
            <person name="Cheng J.F."/>
            <person name="Olsen A."/>
            <person name="Lucas S."/>
            <person name="Elkin C."/>
            <person name="Uberbacher E."/>
            <person name="Frazier M."/>
            <person name="Gibbs R.A."/>
            <person name="Muzny D.M."/>
            <person name="Scherer S.E."/>
            <person name="Bouck J.B."/>
            <person name="Sodergren E.J."/>
            <person name="Worley K.C."/>
            <person name="Rives C.M."/>
            <person name="Gorrell J.H."/>
            <person name="Metzker M.L."/>
            <person name="Naylor S.L."/>
            <person name="Kucherlapati R.S."/>
            <person name="Nelson D.L."/>
            <person name="Weinstock G.M."/>
            <person name="Sakaki Y."/>
            <person name="Fujiyama A."/>
            <person name="Hattori M."/>
            <person name="Yada T."/>
            <person name="Toyoda A."/>
            <person name="Itoh T."/>
            <person name="Kawagoe C."/>
            <person name="Watanabe H."/>
            <person name="Totoki Y."/>
            <person name="Taylor T."/>
            <person name="Weissenbach J."/>
            <person name="Heilig R."/>
            <person name="Saurin W."/>
            <person name="Artiguenave F."/>
            <person name="Brottier P."/>
            <person name="Bruls T."/>
            <person name="Pelletier E."/>
            <person name="Robert C."/>
            <person name="Wincker P."/>
            <person name="Smith D.R."/>
            <person name="Doucette-Stamm L."/>
            <person name="Rubenfield M."/>
            <person name="Weinstock K."/>
            <person name="Lee H.M."/>
            <person name="Dubois J."/>
            <person name="Rosenthal A."/>
            <person name="Platzer M."/>
            <person name="Nyakatura G."/>
            <person name="Taudien S."/>
            <person name="Rump A."/>
            <person name="Yang H."/>
            <person name="Yu J."/>
            <person name="Wang J."/>
            <person name="Huang G."/>
            <person name="Gu J."/>
            <person name="Hood L."/>
            <person name="Rowen L."/>
            <person name="Madan A."/>
            <person name="Qin S."/>
            <person name="Davis R.W."/>
            <person name="Federspiel N.A."/>
            <person name="Abola A.P."/>
            <person name="Proctor M.J."/>
            <person name="Myers R.M."/>
            <person name="Schmutz J."/>
            <person name="Dickson M."/>
            <person name="Grimwood J."/>
            <person name="Cox D.R."/>
            <person name="Olson M.V."/>
            <person name="Kaul R."/>
            <person name="Raymond C."/>
            <person name="Shimizu N."/>
            <person name="Kawasaki K."/>
            <person name="Minoshima S."/>
            <person name="Evans G.A."/>
            <person name="Athanasiou M."/>
            <person name="Schultz R."/>
            <person name="Roe B.A."/>
            <person name="Chen F."/>
            <person name="Pan H."/>
            <person name="Ramser J."/>
            <person name="Lehrach H."/>
            <person name="Reinhardt R."/>
            <person name="McCombie W.R."/>
            <person name="de la Bastide M."/>
            <person name="Dedhia N."/>
            <person name="Blocker H."/>
            <person name="Hornischer K."/>
            <person name="Nordsiek G."/>
            <person name="Agarwala R."/>
            <person name="Aravind L."/>
            <person name="Bailey J.A."/>
            <person name="Bateman A."/>
            <person name="Batzoglou S."/>
            <person name="Birney E."/>
            <person name="Bork P."/>
            <person name="Brown D.G."/>
            <person name="Burge C.B."/>
            <person name="Cerutti L."/>
            <person name="Chen H.C."/>
            <person name="Church D."/>
            <person name="Clamp M."/>
            <person name="Copley R.R."/>
            <person name="Doerks T."/>
            <person name="Eddy S.R."/>
            <person name="Eichler E.E."/>
            <person name="Furey T.S."/>
            <person name="Galagan J."/>
            <person name="Gilbert J.G."/>
            <person name="Harmon C."/>
            <person name="Hayashizaki Y."/>
            <person name="Haussler D."/>
            <person name="Hermjakob H."/>
            <person name="Hokamp K."/>
            <person name="Jang W."/>
            <person name="Johnson L.S."/>
            <person name="Jones T.A."/>
            <person name="Kasif S."/>
            <person name="Kaspryzk A."/>
            <person name="Kennedy S."/>
            <person name="Kent W.J."/>
            <person name="Kitts P."/>
            <person name="Koonin E.V."/>
            <person name="Korf I."/>
            <person name="Kulp D."/>
            <person name="Lancet D."/>
            <person name="Lowe T.M."/>
            <person name="McLysaght A."/>
            <person name="Mikkelsen T."/>
            <person name="Moran J.V."/>
            <person name="Mulder N."/>
            <person name="Pollara V.J."/>
            <person name="Ponting C.P."/>
            <person name="Schuler G."/>
            <person name="Schultz J."/>
            <person name="Slater G."/>
            <person name="Smit A.F."/>
            <person name="Stupka E."/>
            <person name="Szustakowski J."/>
            <person name="Thierry-Mieg D."/>
            <person name="Thierry-Mieg J."/>
            <person name="Wagner L."/>
            <person name="Wallis J."/>
            <person name="Wheeler R."/>
            <person name="Williams A."/>
            <person name="Wolf Y.I."/>
            <person name="Wolfe K.H."/>
            <person name="Yang S.P."/>
            <person name="Yeh R.F."/>
            <person name="Collins F."/>
            <person name="Guyer M.S."/>
            <person name="Peterson J."/>
            <person name="Felsenfeld A."/>
            <person name="Wetterstrand K.A."/>
            <person name="Patrinos A."/>
            <person name="Morgan M.J."/>
            <person name="de Jong P."/>
            <person name="Catanese J.J."/>
            <person name="Osoegawa K."/>
            <person name="Shizuya H."/>
            <person name="Choi S."/>
            <person name="Chen Y.J."/>
        </authorList>
    </citation>
    <scope>NUCLEOTIDE SEQUENCE [LARGE SCALE GENOMIC DNA]</scope>
</reference>
<dbReference type="Ensembl" id="ENST00000511672.5">
    <property type="protein sequence ID" value="ENSP00000421858.1"/>
    <property type="gene ID" value="ENSG00000159674.13"/>
</dbReference>
<accession>A0A1Y8ELY7</accession>
<reference evidence="1 2" key="3">
    <citation type="journal article" date="2005" name="Nature">
        <title>Generation and annotation of the DNA sequences of human chromosomes 2 and 4.</title>
        <authorList>
            <person name="Hillier L.W."/>
            <person name="Graves T.A."/>
            <person name="Fulton R.S."/>
            <person name="Fulton L.A."/>
            <person name="Pepin K.H."/>
            <person name="Minx P."/>
            <person name="Wagner-McPherson C."/>
            <person name="Layman D."/>
            <person name="Wylie K."/>
            <person name="Sekhon M."/>
            <person name="Becker M.C."/>
            <person name="Fewell G.A."/>
            <person name="Delehaunty K.D."/>
            <person name="Miner T.L."/>
            <person name="Nash W.E."/>
            <person name="Kremitzki C."/>
            <person name="Oddy L."/>
            <person name="Du H."/>
            <person name="Sun H."/>
            <person name="Bradshaw-Cordum H."/>
            <person name="Ali J."/>
            <person name="Carter J."/>
            <person name="Cordes M."/>
            <person name="Harris A."/>
            <person name="Isak A."/>
            <person name="van Brunt A."/>
            <person name="Nguyen C."/>
            <person name="Du F."/>
            <person name="Courtney L."/>
            <person name="Kalicki J."/>
            <person name="Ozersky P."/>
            <person name="Abbott S."/>
            <person name="Armstrong J."/>
            <person name="Belter E.A."/>
            <person name="Caruso L."/>
            <person name="Cedroni M."/>
            <person name="Cotton M."/>
            <person name="Davidson T."/>
            <person name="Desai A."/>
            <person name="Elliott G."/>
            <person name="Erb T."/>
            <person name="Fronick C."/>
            <person name="Gaige T."/>
            <person name="Haakenson W."/>
            <person name="Haglund K."/>
            <person name="Holmes A."/>
            <person name="Harkins R."/>
            <person name="Kim K."/>
            <person name="Kruchowski S.S."/>
            <person name="Strong C.M."/>
            <person name="Grewal N."/>
            <person name="Goyea E."/>
            <person name="Hou S."/>
            <person name="Levy A."/>
            <person name="Martinka S."/>
            <person name="Mead K."/>
            <person name="McLellan M.D."/>
            <person name="Meyer R."/>
            <person name="Randall-Maher J."/>
            <person name="Tomlinson C."/>
            <person name="Dauphin-Kohlberg S."/>
            <person name="Kozlowicz-Reilly A."/>
            <person name="Shah N."/>
            <person name="Swearengen-Shahid S."/>
            <person name="Snider J."/>
            <person name="Strong J.T."/>
            <person name="Thompson J."/>
            <person name="Yoakum M."/>
            <person name="Leonard S."/>
            <person name="Pearman C."/>
            <person name="Trani L."/>
            <person name="Radionenko M."/>
            <person name="Waligorski J.E."/>
            <person name="Wang C."/>
            <person name="Rock S.M."/>
            <person name="Tin-Wollam A.M."/>
            <person name="Maupin R."/>
            <person name="Latreille P."/>
            <person name="Wendl M.C."/>
            <person name="Yang S.P."/>
            <person name="Pohl C."/>
            <person name="Wallis J.W."/>
            <person name="Spieth J."/>
            <person name="Bieri T.A."/>
            <person name="Berkowicz N."/>
            <person name="Nelson J.O."/>
            <person name="Osborne J."/>
            <person name="Ding L."/>
            <person name="Meyer R."/>
            <person name="Sabo A."/>
            <person name="Shotland Y."/>
            <person name="Sinha P."/>
            <person name="Wohldmann P.E."/>
            <person name="Cook L.L."/>
            <person name="Hickenbotham M.T."/>
            <person name="Eldred J."/>
            <person name="Williams D."/>
            <person name="Jones T.A."/>
            <person name="She X."/>
            <person name="Ciccarelli F.D."/>
            <person name="Izaurralde E."/>
            <person name="Taylor J."/>
            <person name="Schmutz J."/>
            <person name="Myers R.M."/>
            <person name="Cox D.R."/>
            <person name="Huang X."/>
            <person name="McPherson J.D."/>
            <person name="Mardis E.R."/>
            <person name="Clifton S.W."/>
            <person name="Warren W.C."/>
            <person name="Chinwalla A.T."/>
            <person name="Eddy S.R."/>
            <person name="Marra M.A."/>
            <person name="Ovcharenko I."/>
            <person name="Furey T.S."/>
            <person name="Miller W."/>
            <person name="Eichler E.E."/>
            <person name="Bork P."/>
            <person name="Suyama M."/>
            <person name="Torrents D."/>
            <person name="Waterston R.H."/>
            <person name="Wilson R.K."/>
        </authorList>
    </citation>
    <scope>NUCLEOTIDE SEQUENCE [LARGE SCALE GENOMIC DNA]</scope>
</reference>
<dbReference type="ExpressionAtlas" id="A0A1Y8ELY7">
    <property type="expression patterns" value="baseline and differential"/>
</dbReference>
<dbReference type="ChiTaRS" id="SPON2">
    <property type="organism name" value="human"/>
</dbReference>
<dbReference type="HGNC" id="HGNC:11253">
    <property type="gene designation" value="SPON2"/>
</dbReference>